<reference evidence="2" key="3">
    <citation type="submission" date="2021-05" db="UniProtKB">
        <authorList>
            <consortium name="EnsemblPlants"/>
        </authorList>
    </citation>
    <scope>IDENTIFICATION</scope>
    <source>
        <strain evidence="2">cv. B73</strain>
    </source>
</reference>
<protein>
    <submittedName>
        <fullName evidence="2">Uncharacterized protein</fullName>
    </submittedName>
</protein>
<evidence type="ECO:0000256" key="1">
    <source>
        <dbReference type="SAM" id="MobiDB-lite"/>
    </source>
</evidence>
<feature type="compositionally biased region" description="Basic and acidic residues" evidence="1">
    <location>
        <begin position="20"/>
        <end position="30"/>
    </location>
</feature>
<evidence type="ECO:0000313" key="3">
    <source>
        <dbReference type="Proteomes" id="UP000007305"/>
    </source>
</evidence>
<gene>
    <name evidence="2" type="primary">LOC542566</name>
</gene>
<proteinExistence type="predicted"/>
<feature type="region of interest" description="Disordered" evidence="1">
    <location>
        <begin position="1"/>
        <end position="41"/>
    </location>
</feature>
<dbReference type="AlphaFoldDB" id="A0A804LNA0"/>
<dbReference type="Proteomes" id="UP000007305">
    <property type="component" value="Chromosome 1"/>
</dbReference>
<reference evidence="2" key="2">
    <citation type="submission" date="2019-07" db="EMBL/GenBank/DDBJ databases">
        <authorList>
            <person name="Seetharam A."/>
            <person name="Woodhouse M."/>
            <person name="Cannon E."/>
        </authorList>
    </citation>
    <scope>NUCLEOTIDE SEQUENCE [LARGE SCALE GENOMIC DNA]</scope>
    <source>
        <strain evidence="2">cv. B73</strain>
    </source>
</reference>
<keyword evidence="3" id="KW-1185">Reference proteome</keyword>
<accession>A0A804LNA0</accession>
<sequence>MLPGLADTVPEEQPPGLLRRGSDGDHHGHELLPGGQVPLRPERHGVRVHGQLGPERQAPARRDHRHAVQAGAVQLPGPDHHLPRPARLQPHVPGRAHRAREQGRRRGAGGHHAEQLRPLGAHARVLGLHLEDRPQPPAPWPLLHAHHQRVRQAAGGQERHPGQLHPRRRLPLLRPVLMIELAWSLLKRLIVSSLFN</sequence>
<evidence type="ECO:0000313" key="2">
    <source>
        <dbReference type="EnsemblPlants" id="Zm00001eb023460_P002"/>
    </source>
</evidence>
<dbReference type="Gramene" id="Zm00001eb023460_T002">
    <property type="protein sequence ID" value="Zm00001eb023460_P002"/>
    <property type="gene ID" value="Zm00001eb023460"/>
</dbReference>
<reference evidence="3" key="1">
    <citation type="submission" date="2015-12" db="EMBL/GenBank/DDBJ databases">
        <title>Update maize B73 reference genome by single molecule sequencing technologies.</title>
        <authorList>
            <consortium name="Maize Genome Sequencing Project"/>
            <person name="Ware D."/>
        </authorList>
    </citation>
    <scope>NUCLEOTIDE SEQUENCE [LARGE SCALE GENOMIC DNA]</scope>
    <source>
        <strain evidence="3">cv. B73</strain>
    </source>
</reference>
<feature type="region of interest" description="Disordered" evidence="1">
    <location>
        <begin position="73"/>
        <end position="113"/>
    </location>
</feature>
<name>A0A804LNA0_MAIZE</name>
<organism evidence="2 3">
    <name type="scientific">Zea mays</name>
    <name type="common">Maize</name>
    <dbReference type="NCBI Taxonomy" id="4577"/>
    <lineage>
        <taxon>Eukaryota</taxon>
        <taxon>Viridiplantae</taxon>
        <taxon>Streptophyta</taxon>
        <taxon>Embryophyta</taxon>
        <taxon>Tracheophyta</taxon>
        <taxon>Spermatophyta</taxon>
        <taxon>Magnoliopsida</taxon>
        <taxon>Liliopsida</taxon>
        <taxon>Poales</taxon>
        <taxon>Poaceae</taxon>
        <taxon>PACMAD clade</taxon>
        <taxon>Panicoideae</taxon>
        <taxon>Andropogonodae</taxon>
        <taxon>Andropogoneae</taxon>
        <taxon>Tripsacinae</taxon>
        <taxon>Zea</taxon>
    </lineage>
</organism>
<dbReference type="EnsemblPlants" id="Zm00001eb023460_T002">
    <property type="protein sequence ID" value="Zm00001eb023460_P002"/>
    <property type="gene ID" value="Zm00001eb023460"/>
</dbReference>